<evidence type="ECO:0000313" key="2">
    <source>
        <dbReference type="EMBL" id="MCI18979.1"/>
    </source>
</evidence>
<dbReference type="EMBL" id="LXQA010112672">
    <property type="protein sequence ID" value="MCI18979.1"/>
    <property type="molecule type" value="Genomic_DNA"/>
</dbReference>
<proteinExistence type="predicted"/>
<organism evidence="2 3">
    <name type="scientific">Trifolium medium</name>
    <dbReference type="NCBI Taxonomy" id="97028"/>
    <lineage>
        <taxon>Eukaryota</taxon>
        <taxon>Viridiplantae</taxon>
        <taxon>Streptophyta</taxon>
        <taxon>Embryophyta</taxon>
        <taxon>Tracheophyta</taxon>
        <taxon>Spermatophyta</taxon>
        <taxon>Magnoliopsida</taxon>
        <taxon>eudicotyledons</taxon>
        <taxon>Gunneridae</taxon>
        <taxon>Pentapetalae</taxon>
        <taxon>rosids</taxon>
        <taxon>fabids</taxon>
        <taxon>Fabales</taxon>
        <taxon>Fabaceae</taxon>
        <taxon>Papilionoideae</taxon>
        <taxon>50 kb inversion clade</taxon>
        <taxon>NPAAA clade</taxon>
        <taxon>Hologalegina</taxon>
        <taxon>IRL clade</taxon>
        <taxon>Trifolieae</taxon>
        <taxon>Trifolium</taxon>
    </lineage>
</organism>
<keyword evidence="3" id="KW-1185">Reference proteome</keyword>
<accession>A0A392Q562</accession>
<dbReference type="AlphaFoldDB" id="A0A392Q562"/>
<reference evidence="2 3" key="1">
    <citation type="journal article" date="2018" name="Front. Plant Sci.">
        <title>Red Clover (Trifolium pratense) and Zigzag Clover (T. medium) - A Picture of Genomic Similarities and Differences.</title>
        <authorList>
            <person name="Dluhosova J."/>
            <person name="Istvanek J."/>
            <person name="Nedelnik J."/>
            <person name="Repkova J."/>
        </authorList>
    </citation>
    <scope>NUCLEOTIDE SEQUENCE [LARGE SCALE GENOMIC DNA]</scope>
    <source>
        <strain evidence="3">cv. 10/8</strain>
        <tissue evidence="2">Leaf</tissue>
    </source>
</reference>
<dbReference type="Proteomes" id="UP000265520">
    <property type="component" value="Unassembled WGS sequence"/>
</dbReference>
<feature type="coiled-coil region" evidence="1">
    <location>
        <begin position="1"/>
        <end position="46"/>
    </location>
</feature>
<feature type="non-terminal residue" evidence="2">
    <location>
        <position position="1"/>
    </location>
</feature>
<evidence type="ECO:0000313" key="3">
    <source>
        <dbReference type="Proteomes" id="UP000265520"/>
    </source>
</evidence>
<sequence>SEEVCRTLEKQKKLIAALQAEKGGHLKKIAELNDELVKNLETLRALALTIVL</sequence>
<keyword evidence="1" id="KW-0175">Coiled coil</keyword>
<evidence type="ECO:0000256" key="1">
    <source>
        <dbReference type="SAM" id="Coils"/>
    </source>
</evidence>
<protein>
    <submittedName>
        <fullName evidence="2">Uncharacterized protein</fullName>
    </submittedName>
</protein>
<comment type="caution">
    <text evidence="2">The sequence shown here is derived from an EMBL/GenBank/DDBJ whole genome shotgun (WGS) entry which is preliminary data.</text>
</comment>
<name>A0A392Q562_9FABA</name>